<dbReference type="PANTHER" id="PTHR35120">
    <property type="entry name" value="HISTONE ACETYLTRANSFERASE KAT6B-LIKE"/>
    <property type="match status" value="1"/>
</dbReference>
<feature type="compositionally biased region" description="Acidic residues" evidence="1">
    <location>
        <begin position="455"/>
        <end position="471"/>
    </location>
</feature>
<evidence type="ECO:0000313" key="2">
    <source>
        <dbReference type="Proteomes" id="UP000694918"/>
    </source>
</evidence>
<sequence>MQKRKKNTAYQLDSIPMASSPTLPQDSTPDPNTLSQNPNNTNPDQIQRTLPDDDDDNQFPKTLTLEIPNPNSQEDDPTNQNHDDFEDLTLFSPTTTTTTTTSRRAGGGRKSRKANQKRRVQVKKSEKKLETLSQTLNPIPFVPNKILDLASHETLLKKLGLWEFVHLQFDTNIRADLLAQLIAGYNPAMRGSYVNEVKIMVNRADLGRALKLPVKKEKGSVGDGASDVMESAESIGFIEELVSNWILLHEDTWMMPPDILNWIKLIKEGNFDKLDWAGMIWYMVEKELNAEPGLGNCYYASHLQCLIKCQREELLKEESLKMEIDVKDDEDDEGAKMEQSVMMEEGAEMGEEFRGESSVLEEHRIELSLGGMDNAGKEEVENVGDEDVMDFEGRKEEEDQGQWGKISMDGHYLQPCGSFSQVGGMEFEEERKQQDEVEGEEEGKRGEEEGKGGEEGEEEEGEEDEEEGEEDDDIGFHIAARGNILEGISSENLLEVMGAAQVPFSSGVQIHDNVSSREFLVSRVDTETIPGGSSIFGNVGGSKRVIEHLQSDIPHHSLNGGNKRMRSDGHWDAKPYSDFDSFEEEMQHMMGKARMMMEEKEQSCQEMSMHQQVLYNELQERENFIQQLQKTKMEEQRKSQLEVYRLERELYMMGNLLEGYRKALKETHKAFSEYRARCQLPEEPIYKDTGSGGLVLSTMELEKQRLKQEEEERLNRVFLEKLVKEFEAECIPKFEGYENTVKLLSDKLLVVGEKFNLLKEMSEKRKVSKMSECVATEDCNTAKEYVPTEECVSAEESVVVQAPAPAEESVPVVVQAPAEESVPVVVRAPAPAPAEESVPVVVQAPAPAPAPAAAEESVPVVVQAPAEESVPVVERAPAEECDPMEECVPTEG</sequence>
<gene>
    <name evidence="3" type="primary">LOC105135170</name>
</gene>
<dbReference type="KEGG" id="peu:105135170"/>
<feature type="compositionally biased region" description="Low complexity" evidence="1">
    <location>
        <begin position="94"/>
        <end position="104"/>
    </location>
</feature>
<dbReference type="GeneID" id="105135170"/>
<feature type="region of interest" description="Disordered" evidence="1">
    <location>
        <begin position="1"/>
        <end position="128"/>
    </location>
</feature>
<organism evidence="2 3">
    <name type="scientific">Populus euphratica</name>
    <name type="common">Euphrates poplar</name>
    <dbReference type="NCBI Taxonomy" id="75702"/>
    <lineage>
        <taxon>Eukaryota</taxon>
        <taxon>Viridiplantae</taxon>
        <taxon>Streptophyta</taxon>
        <taxon>Embryophyta</taxon>
        <taxon>Tracheophyta</taxon>
        <taxon>Spermatophyta</taxon>
        <taxon>Magnoliopsida</taxon>
        <taxon>eudicotyledons</taxon>
        <taxon>Gunneridae</taxon>
        <taxon>Pentapetalae</taxon>
        <taxon>rosids</taxon>
        <taxon>fabids</taxon>
        <taxon>Malpighiales</taxon>
        <taxon>Salicaceae</taxon>
        <taxon>Saliceae</taxon>
        <taxon>Populus</taxon>
    </lineage>
</organism>
<dbReference type="AlphaFoldDB" id="A0AAJ6Y0T8"/>
<feature type="compositionally biased region" description="Basic and acidic residues" evidence="1">
    <location>
        <begin position="442"/>
        <end position="454"/>
    </location>
</feature>
<feature type="compositionally biased region" description="Basic residues" evidence="1">
    <location>
        <begin position="106"/>
        <end position="122"/>
    </location>
</feature>
<keyword evidence="2" id="KW-1185">Reference proteome</keyword>
<dbReference type="PANTHER" id="PTHR35120:SF2">
    <property type="entry name" value="AMINOTRANSFERASE-LIKE PLANT MOBILE DOMAIN-CONTAINING PROTEIN"/>
    <property type="match status" value="1"/>
</dbReference>
<proteinExistence type="predicted"/>
<dbReference type="RefSeq" id="XP_011038219.1">
    <property type="nucleotide sequence ID" value="XM_011039917.1"/>
</dbReference>
<name>A0AAJ6Y0T8_POPEU</name>
<reference evidence="3" key="1">
    <citation type="submission" date="2025-08" db="UniProtKB">
        <authorList>
            <consortium name="RefSeq"/>
        </authorList>
    </citation>
    <scope>IDENTIFICATION</scope>
</reference>
<feature type="compositionally biased region" description="Polar residues" evidence="1">
    <location>
        <begin position="17"/>
        <end position="48"/>
    </location>
</feature>
<protein>
    <submittedName>
        <fullName evidence="3">Uncharacterized protein LOC105135170 isoform X1</fullName>
    </submittedName>
</protein>
<dbReference type="Proteomes" id="UP000694918">
    <property type="component" value="Unplaced"/>
</dbReference>
<evidence type="ECO:0000256" key="1">
    <source>
        <dbReference type="SAM" id="MobiDB-lite"/>
    </source>
</evidence>
<feature type="region of interest" description="Disordered" evidence="1">
    <location>
        <begin position="427"/>
        <end position="471"/>
    </location>
</feature>
<evidence type="ECO:0000313" key="3">
    <source>
        <dbReference type="RefSeq" id="XP_011038219.1"/>
    </source>
</evidence>
<accession>A0AAJ6Y0T8</accession>